<evidence type="ECO:0000313" key="2">
    <source>
        <dbReference type="Proteomes" id="UP000095284"/>
    </source>
</evidence>
<name>A0A1I7SJ45_BURXY</name>
<feature type="signal peptide" evidence="1">
    <location>
        <begin position="1"/>
        <end position="29"/>
    </location>
</feature>
<protein>
    <submittedName>
        <fullName evidence="3">DOMON domain-containing protein</fullName>
    </submittedName>
</protein>
<organism evidence="2 3">
    <name type="scientific">Bursaphelenchus xylophilus</name>
    <name type="common">Pinewood nematode worm</name>
    <name type="synonym">Aphelenchoides xylophilus</name>
    <dbReference type="NCBI Taxonomy" id="6326"/>
    <lineage>
        <taxon>Eukaryota</taxon>
        <taxon>Metazoa</taxon>
        <taxon>Ecdysozoa</taxon>
        <taxon>Nematoda</taxon>
        <taxon>Chromadorea</taxon>
        <taxon>Rhabditida</taxon>
        <taxon>Tylenchina</taxon>
        <taxon>Tylenchomorpha</taxon>
        <taxon>Aphelenchoidea</taxon>
        <taxon>Aphelenchoididae</taxon>
        <taxon>Bursaphelenchus</taxon>
    </lineage>
</organism>
<evidence type="ECO:0000313" key="3">
    <source>
        <dbReference type="WBParaSite" id="BXY_1306900.1"/>
    </source>
</evidence>
<reference evidence="3" key="1">
    <citation type="submission" date="2016-11" db="UniProtKB">
        <authorList>
            <consortium name="WormBaseParasite"/>
        </authorList>
    </citation>
    <scope>IDENTIFICATION</scope>
</reference>
<dbReference type="WBParaSite" id="BXY_1306900.1">
    <property type="protein sequence ID" value="BXY_1306900.1"/>
    <property type="gene ID" value="BXY_1306900"/>
</dbReference>
<proteinExistence type="predicted"/>
<accession>A0A1I7SJ45</accession>
<dbReference type="AlphaFoldDB" id="A0A1I7SJ45"/>
<feature type="chain" id="PRO_5009306221" evidence="1">
    <location>
        <begin position="30"/>
        <end position="184"/>
    </location>
</feature>
<dbReference type="Proteomes" id="UP000095284">
    <property type="component" value="Unplaced"/>
</dbReference>
<keyword evidence="1" id="KW-0732">Signal</keyword>
<sequence>MRLEFFHIAGRVILIRLCWFVSELCVCWKKNIPPSRTFIQFRKSIFDDTIVISEVSSVNRTYIRPVSFCEEKQVAVDFSAKDLPHQPVTISIMSANANRAGMIFFRAGPSRSWITNGKTVFDRSEAGIPQTCHAMRIPDGNDGNDLYHFDATNPTLSSNRRFGLCKIFDSFRFLCKFCTMKIEI</sequence>
<evidence type="ECO:0000256" key="1">
    <source>
        <dbReference type="SAM" id="SignalP"/>
    </source>
</evidence>